<dbReference type="AlphaFoldDB" id="A0A9D5C7E0"/>
<accession>A0A9D5C7E0</accession>
<evidence type="ECO:0000256" key="2">
    <source>
        <dbReference type="SAM" id="Phobius"/>
    </source>
</evidence>
<comment type="caution">
    <text evidence="3">The sequence shown here is derived from an EMBL/GenBank/DDBJ whole genome shotgun (WGS) entry which is preliminary data.</text>
</comment>
<dbReference type="Proteomes" id="UP001085076">
    <property type="component" value="Miscellaneous, Linkage group lg07"/>
</dbReference>
<evidence type="ECO:0000313" key="3">
    <source>
        <dbReference type="EMBL" id="KAJ0967749.1"/>
    </source>
</evidence>
<keyword evidence="2" id="KW-0812">Transmembrane</keyword>
<dbReference type="Pfam" id="PF01554">
    <property type="entry name" value="MatE"/>
    <property type="match status" value="1"/>
</dbReference>
<feature type="transmembrane region" description="Helical" evidence="2">
    <location>
        <begin position="115"/>
        <end position="137"/>
    </location>
</feature>
<dbReference type="PANTHER" id="PTHR11206">
    <property type="entry name" value="MULTIDRUG RESISTANCE PROTEIN"/>
    <property type="match status" value="1"/>
</dbReference>
<dbReference type="OrthoDB" id="2126698at2759"/>
<keyword evidence="2" id="KW-1133">Transmembrane helix</keyword>
<reference evidence="3" key="2">
    <citation type="journal article" date="2022" name="Hortic Res">
        <title>The genome of Dioscorea zingiberensis sheds light on the biosynthesis, origin and evolution of the medicinally important diosgenin saponins.</title>
        <authorList>
            <person name="Li Y."/>
            <person name="Tan C."/>
            <person name="Li Z."/>
            <person name="Guo J."/>
            <person name="Li S."/>
            <person name="Chen X."/>
            <person name="Wang C."/>
            <person name="Dai X."/>
            <person name="Yang H."/>
            <person name="Song W."/>
            <person name="Hou L."/>
            <person name="Xu J."/>
            <person name="Tong Z."/>
            <person name="Xu A."/>
            <person name="Yuan X."/>
            <person name="Wang W."/>
            <person name="Yang Q."/>
            <person name="Chen L."/>
            <person name="Sun Z."/>
            <person name="Wang K."/>
            <person name="Pan B."/>
            <person name="Chen J."/>
            <person name="Bao Y."/>
            <person name="Liu F."/>
            <person name="Qi X."/>
            <person name="Gang D.R."/>
            <person name="Wen J."/>
            <person name="Li J."/>
        </authorList>
    </citation>
    <scope>NUCLEOTIDE SEQUENCE</scope>
    <source>
        <strain evidence="3">Dzin_1.0</strain>
    </source>
</reference>
<dbReference type="GO" id="GO:0015297">
    <property type="term" value="F:antiporter activity"/>
    <property type="evidence" value="ECO:0007669"/>
    <property type="project" value="InterPro"/>
</dbReference>
<comment type="similarity">
    <text evidence="1">Belongs to the multi antimicrobial extrusion (MATE) (TC 2.A.66.1) family.</text>
</comment>
<evidence type="ECO:0000313" key="4">
    <source>
        <dbReference type="Proteomes" id="UP001085076"/>
    </source>
</evidence>
<dbReference type="GO" id="GO:0016020">
    <property type="term" value="C:membrane"/>
    <property type="evidence" value="ECO:0007669"/>
    <property type="project" value="InterPro"/>
</dbReference>
<feature type="transmembrane region" description="Helical" evidence="2">
    <location>
        <begin position="43"/>
        <end position="63"/>
    </location>
</feature>
<dbReference type="EMBL" id="JAGGNH010000007">
    <property type="protein sequence ID" value="KAJ0967749.1"/>
    <property type="molecule type" value="Genomic_DNA"/>
</dbReference>
<name>A0A9D5C7E0_9LILI</name>
<evidence type="ECO:0000256" key="1">
    <source>
        <dbReference type="ARBA" id="ARBA00010199"/>
    </source>
</evidence>
<dbReference type="InterPro" id="IPR002528">
    <property type="entry name" value="MATE_fam"/>
</dbReference>
<proteinExistence type="inferred from homology"/>
<protein>
    <submittedName>
        <fullName evidence="3">Uncharacterized protein</fullName>
    </submittedName>
</protein>
<organism evidence="3 4">
    <name type="scientific">Dioscorea zingiberensis</name>
    <dbReference type="NCBI Taxonomy" id="325984"/>
    <lineage>
        <taxon>Eukaryota</taxon>
        <taxon>Viridiplantae</taxon>
        <taxon>Streptophyta</taxon>
        <taxon>Embryophyta</taxon>
        <taxon>Tracheophyta</taxon>
        <taxon>Spermatophyta</taxon>
        <taxon>Magnoliopsida</taxon>
        <taxon>Liliopsida</taxon>
        <taxon>Dioscoreales</taxon>
        <taxon>Dioscoreaceae</taxon>
        <taxon>Dioscorea</taxon>
    </lineage>
</organism>
<keyword evidence="2" id="KW-0472">Membrane</keyword>
<keyword evidence="4" id="KW-1185">Reference proteome</keyword>
<gene>
    <name evidence="3" type="ORF">J5N97_024666</name>
</gene>
<dbReference type="GO" id="GO:0042910">
    <property type="term" value="F:xenobiotic transmembrane transporter activity"/>
    <property type="evidence" value="ECO:0007669"/>
    <property type="project" value="InterPro"/>
</dbReference>
<reference evidence="3" key="1">
    <citation type="submission" date="2021-03" db="EMBL/GenBank/DDBJ databases">
        <authorList>
            <person name="Li Z."/>
            <person name="Yang C."/>
        </authorList>
    </citation>
    <scope>NUCLEOTIDE SEQUENCE</scope>
    <source>
        <strain evidence="3">Dzin_1.0</strain>
        <tissue evidence="3">Leaf</tissue>
    </source>
</reference>
<sequence>MGILIQTTALVYVFPYSLSLGVSTRVGNELGANRPAKARTAAIVSLLCAVLLGLTAMVFTTSVRHRWGRLFTDDAEILELTAVALPIAGLCELGNCPQTTGCGVLRGSARPSTGANINLASFYVVGMPVAVLLGFVAGFGFPGLWLGLLAAQASCAACMALALAKTDWLLEVERARLLTISSSSSNSTATTITAGFNDNNGNKVGGNGETETRVGEVVKNVGCLEEILCINVDDEKKLSLETHPLLIPHSNTTNTPLLRDYPQLRLV</sequence>